<comment type="caution">
    <text evidence="7">The sequence shown here is derived from an EMBL/GenBank/DDBJ whole genome shotgun (WGS) entry which is preliminary data.</text>
</comment>
<dbReference type="GO" id="GO:0080043">
    <property type="term" value="F:quercetin 3-O-glucosyltransferase activity"/>
    <property type="evidence" value="ECO:0007669"/>
    <property type="project" value="TreeGrafter"/>
</dbReference>
<dbReference type="InterPro" id="IPR002213">
    <property type="entry name" value="UDP_glucos_trans"/>
</dbReference>
<sequence>MTSGTAAAKPHAVLVPFPAQGHLIPMMQLARLLHDRGFFVTFVNTEFNQKRLVRSRGLEWVQGFEDFQFETITEGLPPSDRDATQDPVALCDSIRKNCLPVFRDLLAKLVSTVELPKISCIVSDGVMSFAIDAGEEFGIPVVQFWTASACGFMGYLQYHELIKRGIVPFKDENYMKDGSLDKEIDWIPGMRNVRLKDMPSFVRTTDIDDIMLNYLGDEVQNCLKAPAIIINTFSDLEREVLDAITPLSPPIYAVGPLTLLSRSISKGDASKFRPSLWREDRSCLEWLDKQEENSVIYVNYGSVTLISEQHLEEFAWGLAQSKHPFLWIVRPDIAMGESAVLPQEFFEETKDRCLLTSWCPQEEVLSHPSVAVFLSHCGWNSTLESLSAGVPILCWPFFAEQQTNCRYMCMEWEMGVEVDHEVKRDEIAMLVRDVMEGEKGKKMKAKALEWKEKAKEATRLGGSSYHDFDRFVEVALKDYALIRPRLL</sequence>
<comment type="catalytic activity">
    <reaction evidence="3">
        <text>7-deoxyloganetin + UDP-alpha-D-glucose = 7-deoxyloganin + UDP + H(+)</text>
        <dbReference type="Rhea" id="RHEA:39899"/>
        <dbReference type="ChEBI" id="CHEBI:15378"/>
        <dbReference type="ChEBI" id="CHEBI:18370"/>
        <dbReference type="ChEBI" id="CHEBI:58223"/>
        <dbReference type="ChEBI" id="CHEBI:58885"/>
        <dbReference type="ChEBI" id="CHEBI:76849"/>
        <dbReference type="EC" id="2.4.1.324"/>
    </reaction>
</comment>
<name>A0AAW2RHG8_SESRA</name>
<dbReference type="Gene3D" id="3.40.50.2000">
    <property type="entry name" value="Glycogen Phosphorylase B"/>
    <property type="match status" value="2"/>
</dbReference>
<gene>
    <name evidence="7" type="ORF">Sradi_3194300</name>
</gene>
<dbReference type="GO" id="GO:0080044">
    <property type="term" value="F:quercetin 7-O-glucosyltransferase activity"/>
    <property type="evidence" value="ECO:0007669"/>
    <property type="project" value="TreeGrafter"/>
</dbReference>
<reference evidence="7" key="2">
    <citation type="journal article" date="2024" name="Plant">
        <title>Genomic evolution and insights into agronomic trait innovations of Sesamum species.</title>
        <authorList>
            <person name="Miao H."/>
            <person name="Wang L."/>
            <person name="Qu L."/>
            <person name="Liu H."/>
            <person name="Sun Y."/>
            <person name="Le M."/>
            <person name="Wang Q."/>
            <person name="Wei S."/>
            <person name="Zheng Y."/>
            <person name="Lin W."/>
            <person name="Duan Y."/>
            <person name="Cao H."/>
            <person name="Xiong S."/>
            <person name="Wang X."/>
            <person name="Wei L."/>
            <person name="Li C."/>
            <person name="Ma Q."/>
            <person name="Ju M."/>
            <person name="Zhao R."/>
            <person name="Li G."/>
            <person name="Mu C."/>
            <person name="Tian Q."/>
            <person name="Mei H."/>
            <person name="Zhang T."/>
            <person name="Gao T."/>
            <person name="Zhang H."/>
        </authorList>
    </citation>
    <scope>NUCLEOTIDE SEQUENCE</scope>
    <source>
        <strain evidence="7">G02</strain>
    </source>
</reference>
<keyword evidence="2 4" id="KW-0808">Transferase</keyword>
<dbReference type="Pfam" id="PF26168">
    <property type="entry name" value="Glyco_transf_N"/>
    <property type="match status" value="1"/>
</dbReference>
<evidence type="ECO:0000256" key="1">
    <source>
        <dbReference type="ARBA" id="ARBA00009995"/>
    </source>
</evidence>
<evidence type="ECO:0000313" key="7">
    <source>
        <dbReference type="EMBL" id="KAL0378888.1"/>
    </source>
</evidence>
<dbReference type="FunFam" id="3.40.50.2000:FF:000055">
    <property type="entry name" value="Glycosyltransferase"/>
    <property type="match status" value="1"/>
</dbReference>
<protein>
    <recommendedName>
        <fullName evidence="5">Glycosyltransferase</fullName>
        <ecNumber evidence="5">2.4.1.-</ecNumber>
    </recommendedName>
</protein>
<dbReference type="PANTHER" id="PTHR11926">
    <property type="entry name" value="GLUCOSYL/GLUCURONOSYL TRANSFERASES"/>
    <property type="match status" value="1"/>
</dbReference>
<dbReference type="Pfam" id="PF00201">
    <property type="entry name" value="UDPGT"/>
    <property type="match status" value="1"/>
</dbReference>
<dbReference type="EC" id="2.4.1.-" evidence="5"/>
<organism evidence="7">
    <name type="scientific">Sesamum radiatum</name>
    <name type="common">Black benniseed</name>
    <dbReference type="NCBI Taxonomy" id="300843"/>
    <lineage>
        <taxon>Eukaryota</taxon>
        <taxon>Viridiplantae</taxon>
        <taxon>Streptophyta</taxon>
        <taxon>Embryophyta</taxon>
        <taxon>Tracheophyta</taxon>
        <taxon>Spermatophyta</taxon>
        <taxon>Magnoliopsida</taxon>
        <taxon>eudicotyledons</taxon>
        <taxon>Gunneridae</taxon>
        <taxon>Pentapetalae</taxon>
        <taxon>asterids</taxon>
        <taxon>lamiids</taxon>
        <taxon>Lamiales</taxon>
        <taxon>Pedaliaceae</taxon>
        <taxon>Sesamum</taxon>
    </lineage>
</organism>
<dbReference type="InterPro" id="IPR058980">
    <property type="entry name" value="Glyco_transf_N"/>
</dbReference>
<evidence type="ECO:0000256" key="2">
    <source>
        <dbReference type="ARBA" id="ARBA00022679"/>
    </source>
</evidence>
<evidence type="ECO:0000256" key="4">
    <source>
        <dbReference type="RuleBase" id="RU003718"/>
    </source>
</evidence>
<accession>A0AAW2RHG8</accession>
<dbReference type="CDD" id="cd03784">
    <property type="entry name" value="GT1_Gtf-like"/>
    <property type="match status" value="1"/>
</dbReference>
<reference evidence="7" key="1">
    <citation type="submission" date="2020-06" db="EMBL/GenBank/DDBJ databases">
        <authorList>
            <person name="Li T."/>
            <person name="Hu X."/>
            <person name="Zhang T."/>
            <person name="Song X."/>
            <person name="Zhang H."/>
            <person name="Dai N."/>
            <person name="Sheng W."/>
            <person name="Hou X."/>
            <person name="Wei L."/>
        </authorList>
    </citation>
    <scope>NUCLEOTIDE SEQUENCE</scope>
    <source>
        <strain evidence="7">G02</strain>
        <tissue evidence="7">Leaf</tissue>
    </source>
</reference>
<dbReference type="InterPro" id="IPR035595">
    <property type="entry name" value="UDP_glycos_trans_CS"/>
</dbReference>
<evidence type="ECO:0000256" key="5">
    <source>
        <dbReference type="RuleBase" id="RU362057"/>
    </source>
</evidence>
<dbReference type="FunFam" id="3.40.50.2000:FF:000027">
    <property type="entry name" value="Glycosyltransferase"/>
    <property type="match status" value="1"/>
</dbReference>
<dbReference type="PROSITE" id="PS00375">
    <property type="entry name" value="UDPGT"/>
    <property type="match status" value="1"/>
</dbReference>
<feature type="domain" description="Glycosyltransferase N-terminal" evidence="6">
    <location>
        <begin position="13"/>
        <end position="131"/>
    </location>
</feature>
<dbReference type="PANTHER" id="PTHR11926:SF1439">
    <property type="entry name" value="GLYCOSYLTRANSFERASE"/>
    <property type="match status" value="1"/>
</dbReference>
<dbReference type="SUPFAM" id="SSF53756">
    <property type="entry name" value="UDP-Glycosyltransferase/glycogen phosphorylase"/>
    <property type="match status" value="1"/>
</dbReference>
<evidence type="ECO:0000259" key="6">
    <source>
        <dbReference type="Pfam" id="PF26168"/>
    </source>
</evidence>
<proteinExistence type="inferred from homology"/>
<dbReference type="AlphaFoldDB" id="A0AAW2RHG8"/>
<keyword evidence="4" id="KW-0328">Glycosyltransferase</keyword>
<dbReference type="EMBL" id="JACGWJ010000013">
    <property type="protein sequence ID" value="KAL0378888.1"/>
    <property type="molecule type" value="Genomic_DNA"/>
</dbReference>
<comment type="similarity">
    <text evidence="1 4">Belongs to the UDP-glycosyltransferase family.</text>
</comment>
<evidence type="ECO:0000256" key="3">
    <source>
        <dbReference type="ARBA" id="ARBA00051003"/>
    </source>
</evidence>